<gene>
    <name evidence="1" type="ORF">WM2015_73</name>
</gene>
<dbReference type="STRING" id="1579979.WM2015_73"/>
<reference evidence="1 2" key="1">
    <citation type="submission" date="2015-07" db="EMBL/GenBank/DDBJ databases">
        <authorList>
            <person name="Noorani M."/>
        </authorList>
    </citation>
    <scope>NUCLEOTIDE SEQUENCE [LARGE SCALE GENOMIC DNA]</scope>
    <source>
        <strain evidence="1 2">KCTC 42284</strain>
    </source>
</reference>
<name>A0A0K0XRX6_9GAMM</name>
<dbReference type="InterPro" id="IPR012663">
    <property type="entry name" value="CHP02450_Tryp"/>
</dbReference>
<evidence type="ECO:0000313" key="1">
    <source>
        <dbReference type="EMBL" id="AKS40464.1"/>
    </source>
</evidence>
<proteinExistence type="predicted"/>
<dbReference type="Proteomes" id="UP000066624">
    <property type="component" value="Chromosome"/>
</dbReference>
<sequence length="71" mass="8665">MNRIHPKKLLHSKWTAQHPERREKHFIVREVDFDEDGNVTHCLIEAVLTGRQFEIDWRSLQDAERWRQGWS</sequence>
<evidence type="ECO:0000313" key="2">
    <source>
        <dbReference type="Proteomes" id="UP000066624"/>
    </source>
</evidence>
<dbReference type="NCBIfam" id="TIGR02450">
    <property type="entry name" value="TIGR02450 family Trp-rich protein"/>
    <property type="match status" value="1"/>
</dbReference>
<dbReference type="RefSeq" id="WP_049724181.1">
    <property type="nucleotide sequence ID" value="NZ_CP012154.1"/>
</dbReference>
<dbReference type="AlphaFoldDB" id="A0A0K0XRX6"/>
<keyword evidence="2" id="KW-1185">Reference proteome</keyword>
<dbReference type="KEGG" id="wma:WM2015_73"/>
<dbReference type="OrthoDB" id="5592973at2"/>
<dbReference type="EMBL" id="CP012154">
    <property type="protein sequence ID" value="AKS40464.1"/>
    <property type="molecule type" value="Genomic_DNA"/>
</dbReference>
<organism evidence="1 2">
    <name type="scientific">Wenzhouxiangella marina</name>
    <dbReference type="NCBI Taxonomy" id="1579979"/>
    <lineage>
        <taxon>Bacteria</taxon>
        <taxon>Pseudomonadati</taxon>
        <taxon>Pseudomonadota</taxon>
        <taxon>Gammaproteobacteria</taxon>
        <taxon>Chromatiales</taxon>
        <taxon>Wenzhouxiangellaceae</taxon>
        <taxon>Wenzhouxiangella</taxon>
    </lineage>
</organism>
<accession>A0A0K0XRX6</accession>
<protein>
    <submittedName>
        <fullName evidence="1">Uncharacterized protein</fullName>
    </submittedName>
</protein>
<dbReference type="Pfam" id="PF09493">
    <property type="entry name" value="DUF2389"/>
    <property type="match status" value="1"/>
</dbReference>